<evidence type="ECO:0000313" key="1">
    <source>
        <dbReference type="EMBL" id="MBB5691900.1"/>
    </source>
</evidence>
<organism evidence="1 2">
    <name type="scientific">Neoroseomonas alkaliterrae</name>
    <dbReference type="NCBI Taxonomy" id="1452450"/>
    <lineage>
        <taxon>Bacteria</taxon>
        <taxon>Pseudomonadati</taxon>
        <taxon>Pseudomonadota</taxon>
        <taxon>Alphaproteobacteria</taxon>
        <taxon>Acetobacterales</taxon>
        <taxon>Acetobacteraceae</taxon>
        <taxon>Neoroseomonas</taxon>
    </lineage>
</organism>
<gene>
    <name evidence="1" type="ORF">FHS88_004061</name>
</gene>
<protein>
    <recommendedName>
        <fullName evidence="3">Restriction endonuclease type IV Mrr domain-containing protein</fullName>
    </recommendedName>
</protein>
<reference evidence="1 2" key="1">
    <citation type="submission" date="2020-08" db="EMBL/GenBank/DDBJ databases">
        <title>Genomic Encyclopedia of Type Strains, Phase IV (KMG-IV): sequencing the most valuable type-strain genomes for metagenomic binning, comparative biology and taxonomic classification.</title>
        <authorList>
            <person name="Goeker M."/>
        </authorList>
    </citation>
    <scope>NUCLEOTIDE SEQUENCE [LARGE SCALE GENOMIC DNA]</scope>
    <source>
        <strain evidence="1 2">DSM 25895</strain>
    </source>
</reference>
<sequence length="338" mass="37554">MELPIPKNWQDFETMVCDAQAQRWKSTTLQKNGRPGQMQNGVDIYGPDDIGRPVGIQCKRYKPPLELKHVTDEIGKAETFKGQLTTLFIATTADYDAKLQQQVRLLSDKRVAQGKFAVALLFWDDIVGGLLLNPAIFRAHYPQVVLADVNAVNKERLLAALELGYYGADLWAYILLIYGEFGLMAQADPDELIANLRILECRAQQLLSPSDAAPILDALAQVRTGCLSQKAAKSDWDPVEAQAKRVSSRLQKASSLLPLAESNVLDLGLQLGRIYHHTDDLPAADVRADVKTKVRGILPAASGPAIAKKFVSAERLTSGYRWAMQIYSLMNHELRFRL</sequence>
<evidence type="ECO:0000313" key="2">
    <source>
        <dbReference type="Proteomes" id="UP000562254"/>
    </source>
</evidence>
<dbReference type="EMBL" id="JACIJE010000024">
    <property type="protein sequence ID" value="MBB5691900.1"/>
    <property type="molecule type" value="Genomic_DNA"/>
</dbReference>
<accession>A0A840XXF8</accession>
<dbReference type="AlphaFoldDB" id="A0A840XXF8"/>
<evidence type="ECO:0008006" key="3">
    <source>
        <dbReference type="Google" id="ProtNLM"/>
    </source>
</evidence>
<dbReference type="RefSeq" id="WP_211842707.1">
    <property type="nucleotide sequence ID" value="NZ_JAAEDJ010000179.1"/>
</dbReference>
<name>A0A840XXF8_9PROT</name>
<dbReference type="Proteomes" id="UP000562254">
    <property type="component" value="Unassembled WGS sequence"/>
</dbReference>
<keyword evidence="2" id="KW-1185">Reference proteome</keyword>
<proteinExistence type="predicted"/>
<comment type="caution">
    <text evidence="1">The sequence shown here is derived from an EMBL/GenBank/DDBJ whole genome shotgun (WGS) entry which is preliminary data.</text>
</comment>